<dbReference type="PANTHER" id="PTHR43798:SF33">
    <property type="entry name" value="HYDROLASE, PUTATIVE (AFU_ORTHOLOGUE AFUA_2G14860)-RELATED"/>
    <property type="match status" value="1"/>
</dbReference>
<dbReference type="InterPro" id="IPR000639">
    <property type="entry name" value="Epox_hydrolase-like"/>
</dbReference>
<keyword evidence="2" id="KW-0378">Hydrolase</keyword>
<dbReference type="Gene3D" id="3.40.50.1820">
    <property type="entry name" value="alpha/beta hydrolase"/>
    <property type="match status" value="1"/>
</dbReference>
<proteinExistence type="predicted"/>
<reference evidence="2 3" key="1">
    <citation type="submission" date="2023-08" db="EMBL/GenBank/DDBJ databases">
        <title>Draft genome sequence of Algoriphagus confluentis.</title>
        <authorList>
            <person name="Takatani N."/>
            <person name="Hosokawa M."/>
            <person name="Sawabe T."/>
        </authorList>
    </citation>
    <scope>NUCLEOTIDE SEQUENCE [LARGE SCALE GENOMIC DNA]</scope>
    <source>
        <strain evidence="2 3">NBRC 111222</strain>
    </source>
</reference>
<dbReference type="Pfam" id="PF00561">
    <property type="entry name" value="Abhydrolase_1"/>
    <property type="match status" value="1"/>
</dbReference>
<dbReference type="SUPFAM" id="SSF53474">
    <property type="entry name" value="alpha/beta-Hydrolases"/>
    <property type="match status" value="1"/>
</dbReference>
<sequence>MYFCVAQLFFPGLGCHCMLYHKQFLHPSSSEWIVFIHGAGGSSAVWHKQLRDFQKEFNLLLIDLRGHGKSIDLPQAIWKEEYTFEAVTRDIIEVLDYLQLPPAHFMGVSLGTILARQLAEMEPHRVKSLVMAGAVTRLTTQSRVLVFLGNTFKKIIPYMWLYRLFAFIIMPRKQHAESRNLFIREAQKLCQKEFIRWFKLTKDINPLLRYFKEKDINIPTLYVMGDQDVMFLEPVKNIVNHHKNSFLKILDRCGHVVNVEQPEQFNLLSIAFIKNQPLSPAFSQ</sequence>
<keyword evidence="3" id="KW-1185">Reference proteome</keyword>
<dbReference type="GO" id="GO:0016787">
    <property type="term" value="F:hydrolase activity"/>
    <property type="evidence" value="ECO:0007669"/>
    <property type="project" value="UniProtKB-KW"/>
</dbReference>
<name>A0ABQ6PT53_9BACT</name>
<feature type="domain" description="AB hydrolase-1" evidence="1">
    <location>
        <begin position="32"/>
        <end position="138"/>
    </location>
</feature>
<accession>A0ABQ6PT53</accession>
<comment type="caution">
    <text evidence="2">The sequence shown here is derived from an EMBL/GenBank/DDBJ whole genome shotgun (WGS) entry which is preliminary data.</text>
</comment>
<evidence type="ECO:0000313" key="2">
    <source>
        <dbReference type="EMBL" id="GMQ31175.1"/>
    </source>
</evidence>
<dbReference type="PANTHER" id="PTHR43798">
    <property type="entry name" value="MONOACYLGLYCEROL LIPASE"/>
    <property type="match status" value="1"/>
</dbReference>
<dbReference type="InterPro" id="IPR050266">
    <property type="entry name" value="AB_hydrolase_sf"/>
</dbReference>
<dbReference type="InterPro" id="IPR029058">
    <property type="entry name" value="AB_hydrolase_fold"/>
</dbReference>
<dbReference type="Proteomes" id="UP001338309">
    <property type="component" value="Unassembled WGS sequence"/>
</dbReference>
<evidence type="ECO:0000313" key="3">
    <source>
        <dbReference type="Proteomes" id="UP001338309"/>
    </source>
</evidence>
<dbReference type="InterPro" id="IPR000073">
    <property type="entry name" value="AB_hydrolase_1"/>
</dbReference>
<protein>
    <submittedName>
        <fullName evidence="2">Alpha/beta hydrolase</fullName>
    </submittedName>
</protein>
<organism evidence="2 3">
    <name type="scientific">Algoriphagus confluentis</name>
    <dbReference type="NCBI Taxonomy" id="1697556"/>
    <lineage>
        <taxon>Bacteria</taxon>
        <taxon>Pseudomonadati</taxon>
        <taxon>Bacteroidota</taxon>
        <taxon>Cytophagia</taxon>
        <taxon>Cytophagales</taxon>
        <taxon>Cyclobacteriaceae</taxon>
        <taxon>Algoriphagus</taxon>
    </lineage>
</organism>
<evidence type="ECO:0000259" key="1">
    <source>
        <dbReference type="Pfam" id="PF00561"/>
    </source>
</evidence>
<dbReference type="PRINTS" id="PR00412">
    <property type="entry name" value="EPOXHYDRLASE"/>
</dbReference>
<dbReference type="EMBL" id="BTPD01000015">
    <property type="protein sequence ID" value="GMQ31175.1"/>
    <property type="molecule type" value="Genomic_DNA"/>
</dbReference>
<gene>
    <name evidence="2" type="ORF">Aconfl_38180</name>
</gene>